<organism evidence="2 3">
    <name type="scientific">Pseudomonas kuykendallii</name>
    <dbReference type="NCBI Taxonomy" id="1007099"/>
    <lineage>
        <taxon>Bacteria</taxon>
        <taxon>Pseudomonadati</taxon>
        <taxon>Pseudomonadota</taxon>
        <taxon>Gammaproteobacteria</taxon>
        <taxon>Pseudomonadales</taxon>
        <taxon>Pseudomonadaceae</taxon>
        <taxon>Pseudomonas</taxon>
    </lineage>
</organism>
<dbReference type="Proteomes" id="UP000243778">
    <property type="component" value="Unassembled WGS sequence"/>
</dbReference>
<dbReference type="STRING" id="1007099.SAMN05216287_4054"/>
<feature type="chain" id="PRO_5017306593" description="Glutamine synthetase" evidence="1">
    <location>
        <begin position="26"/>
        <end position="132"/>
    </location>
</feature>
<proteinExistence type="predicted"/>
<keyword evidence="3" id="KW-1185">Reference proteome</keyword>
<dbReference type="AlphaFoldDB" id="A0A1H3FFB1"/>
<evidence type="ECO:0008006" key="4">
    <source>
        <dbReference type="Google" id="ProtNLM"/>
    </source>
</evidence>
<name>A0A1H3FFB1_9PSED</name>
<sequence>MPMKSLSPIRCSFVLALLACGSAQARLLLPLPKTDCLRSANLLVCEDRLGNAYAVAKVGSDTYLRGYDSLSGRHWRQTSSRYGRLTFFSGIASDGEIWIGSSRRLGWNDVSRLSSSSGTRGSVTCNRLVGCQ</sequence>
<protein>
    <recommendedName>
        <fullName evidence="4">Glutamine synthetase</fullName>
    </recommendedName>
</protein>
<evidence type="ECO:0000313" key="2">
    <source>
        <dbReference type="EMBL" id="SDX89565.1"/>
    </source>
</evidence>
<evidence type="ECO:0000256" key="1">
    <source>
        <dbReference type="SAM" id="SignalP"/>
    </source>
</evidence>
<reference evidence="3" key="1">
    <citation type="submission" date="2016-10" db="EMBL/GenBank/DDBJ databases">
        <authorList>
            <person name="Varghese N."/>
            <person name="Submissions S."/>
        </authorList>
    </citation>
    <scope>NUCLEOTIDE SEQUENCE [LARGE SCALE GENOMIC DNA]</scope>
    <source>
        <strain evidence="3">NRRL B-59562</strain>
    </source>
</reference>
<dbReference type="EMBL" id="FNNU01000007">
    <property type="protein sequence ID" value="SDX89565.1"/>
    <property type="molecule type" value="Genomic_DNA"/>
</dbReference>
<keyword evidence="1" id="KW-0732">Signal</keyword>
<evidence type="ECO:0000313" key="3">
    <source>
        <dbReference type="Proteomes" id="UP000243778"/>
    </source>
</evidence>
<accession>A0A1H3FFB1</accession>
<gene>
    <name evidence="2" type="ORF">SAMN05216287_4054</name>
</gene>
<feature type="signal peptide" evidence="1">
    <location>
        <begin position="1"/>
        <end position="25"/>
    </location>
</feature>